<dbReference type="SUPFAM" id="SSF48452">
    <property type="entry name" value="TPR-like"/>
    <property type="match status" value="1"/>
</dbReference>
<feature type="signal peptide" evidence="2">
    <location>
        <begin position="1"/>
        <end position="31"/>
    </location>
</feature>
<feature type="repeat" description="TPR" evidence="1">
    <location>
        <begin position="124"/>
        <end position="157"/>
    </location>
</feature>
<gene>
    <name evidence="3" type="ORF">ISF26_03615</name>
</gene>
<evidence type="ECO:0000313" key="4">
    <source>
        <dbReference type="Proteomes" id="UP001054846"/>
    </source>
</evidence>
<feature type="repeat" description="TPR" evidence="1">
    <location>
        <begin position="90"/>
        <end position="123"/>
    </location>
</feature>
<dbReference type="Proteomes" id="UP001054846">
    <property type="component" value="Chromosome"/>
</dbReference>
<evidence type="ECO:0000256" key="1">
    <source>
        <dbReference type="PROSITE-ProRule" id="PRU00339"/>
    </source>
</evidence>
<dbReference type="EMBL" id="CP063845">
    <property type="protein sequence ID" value="UFP95348.1"/>
    <property type="molecule type" value="Genomic_DNA"/>
</dbReference>
<protein>
    <submittedName>
        <fullName evidence="3">Tetratricopeptide repeat protein</fullName>
    </submittedName>
</protein>
<dbReference type="InterPro" id="IPR052943">
    <property type="entry name" value="TMTC_O-mannosyl-trnsfr"/>
</dbReference>
<dbReference type="Pfam" id="PF13432">
    <property type="entry name" value="TPR_16"/>
    <property type="match status" value="1"/>
</dbReference>
<accession>A0ABY3PNR5</accession>
<proteinExistence type="predicted"/>
<dbReference type="PROSITE" id="PS50005">
    <property type="entry name" value="TPR"/>
    <property type="match status" value="2"/>
</dbReference>
<dbReference type="Gene3D" id="1.25.40.10">
    <property type="entry name" value="Tetratricopeptide repeat domain"/>
    <property type="match status" value="1"/>
</dbReference>
<organism evidence="3 4">
    <name type="scientific">Gloeobacter morelensis MG652769</name>
    <dbReference type="NCBI Taxonomy" id="2781736"/>
    <lineage>
        <taxon>Bacteria</taxon>
        <taxon>Bacillati</taxon>
        <taxon>Cyanobacteriota</taxon>
        <taxon>Cyanophyceae</taxon>
        <taxon>Gloeobacterales</taxon>
        <taxon>Gloeobacteraceae</taxon>
        <taxon>Gloeobacter</taxon>
        <taxon>Gloeobacter morelensis</taxon>
    </lineage>
</organism>
<dbReference type="InterPro" id="IPR011990">
    <property type="entry name" value="TPR-like_helical_dom_sf"/>
</dbReference>
<keyword evidence="1" id="KW-0802">TPR repeat</keyword>
<reference evidence="3 4" key="1">
    <citation type="journal article" date="2021" name="Genome Biol. Evol.">
        <title>Complete Genome Sequencing of a Novel Gloeobacter Species from a Waterfall Cave in Mexico.</title>
        <authorList>
            <person name="Saw J.H."/>
            <person name="Cardona T."/>
            <person name="Montejano G."/>
        </authorList>
    </citation>
    <scope>NUCLEOTIDE SEQUENCE [LARGE SCALE GENOMIC DNA]</scope>
    <source>
        <strain evidence="3">MG652769</strain>
    </source>
</reference>
<dbReference type="RefSeq" id="WP_230842575.1">
    <property type="nucleotide sequence ID" value="NZ_CP063845.1"/>
</dbReference>
<keyword evidence="2" id="KW-0732">Signal</keyword>
<feature type="chain" id="PRO_5046132055" evidence="2">
    <location>
        <begin position="32"/>
        <end position="224"/>
    </location>
</feature>
<sequence length="224" mass="24485">MPRNAKPAQTALGRSLSAGLALLLLALPAAAQSLAERGRNCAVQKQGLAAGRNRHLNACTNYGWTLHLAGREGEAIAVLAETARLVPDDEKPLNALGVVYLFTEDYPQAVAVNRQAIRLKADNEIAYYNLSLGLWELGRYEEAARAAREAARLDPQNPHPKVAVAIAEARAGRFELARQAYREAIGLDRRYRSRAYLEQLRRSDFSVRQVTAARAVLKSLGNSG</sequence>
<dbReference type="InterPro" id="IPR019734">
    <property type="entry name" value="TPR_rpt"/>
</dbReference>
<evidence type="ECO:0000313" key="3">
    <source>
        <dbReference type="EMBL" id="UFP95348.1"/>
    </source>
</evidence>
<name>A0ABY3PNR5_9CYAN</name>
<keyword evidence="4" id="KW-1185">Reference proteome</keyword>
<dbReference type="PANTHER" id="PTHR44809:SF1">
    <property type="entry name" value="PROTEIN O-MANNOSYL-TRANSFERASE TMTC1"/>
    <property type="match status" value="1"/>
</dbReference>
<dbReference type="SMART" id="SM00028">
    <property type="entry name" value="TPR"/>
    <property type="match status" value="3"/>
</dbReference>
<evidence type="ECO:0000256" key="2">
    <source>
        <dbReference type="SAM" id="SignalP"/>
    </source>
</evidence>
<dbReference type="PANTHER" id="PTHR44809">
    <property type="match status" value="1"/>
</dbReference>